<dbReference type="CDD" id="cd00090">
    <property type="entry name" value="HTH_ARSR"/>
    <property type="match status" value="1"/>
</dbReference>
<dbReference type="InterPro" id="IPR000835">
    <property type="entry name" value="HTH_MarR-typ"/>
</dbReference>
<dbReference type="RefSeq" id="WP_207792526.1">
    <property type="nucleotide sequence ID" value="NZ_BMJM01000004.1"/>
</dbReference>
<dbReference type="GO" id="GO:0003700">
    <property type="term" value="F:DNA-binding transcription factor activity"/>
    <property type="evidence" value="ECO:0007669"/>
    <property type="project" value="InterPro"/>
</dbReference>
<dbReference type="PANTHER" id="PTHR33164">
    <property type="entry name" value="TRANSCRIPTIONAL REGULATOR, MARR FAMILY"/>
    <property type="match status" value="1"/>
</dbReference>
<sequence length="160" mass="17435">MDKAEHLQSIMNAGRRIHQVVDTIDMVVSVRFGVSRNDLRCLHLLEEGPATPGEVAVRTGLTSGSVTALIDRLEGAGFVERRRSCADRRSVEIVMNETRLLELRAIHGEIEQWIRDFYSDRPAAEVAATGQALGVFAELLGGFADQFARVKCCPGAGGAQ</sequence>
<feature type="domain" description="HTH marR-type" evidence="1">
    <location>
        <begin position="3"/>
        <end position="138"/>
    </location>
</feature>
<keyword evidence="3" id="KW-1185">Reference proteome</keyword>
<comment type="caution">
    <text evidence="2">The sequence shown here is derived from an EMBL/GenBank/DDBJ whole genome shotgun (WGS) entry which is preliminary data.</text>
</comment>
<dbReference type="InterPro" id="IPR036388">
    <property type="entry name" value="WH-like_DNA-bd_sf"/>
</dbReference>
<reference evidence="2" key="2">
    <citation type="submission" date="2020-09" db="EMBL/GenBank/DDBJ databases">
        <authorList>
            <person name="Sun Q."/>
            <person name="Zhou Y."/>
        </authorList>
    </citation>
    <scope>NUCLEOTIDE SEQUENCE</scope>
    <source>
        <strain evidence="2">CGMCC 1.15519</strain>
    </source>
</reference>
<dbReference type="InterPro" id="IPR011991">
    <property type="entry name" value="ArsR-like_HTH"/>
</dbReference>
<organism evidence="2 3">
    <name type="scientific">Sandarakinorhabdus glacialis</name>
    <dbReference type="NCBI Taxonomy" id="1614636"/>
    <lineage>
        <taxon>Bacteria</taxon>
        <taxon>Pseudomonadati</taxon>
        <taxon>Pseudomonadota</taxon>
        <taxon>Alphaproteobacteria</taxon>
        <taxon>Sphingomonadales</taxon>
        <taxon>Sphingosinicellaceae</taxon>
        <taxon>Sandarakinorhabdus</taxon>
    </lineage>
</organism>
<dbReference type="PANTHER" id="PTHR33164:SF106">
    <property type="entry name" value="TRANSCRIPTIONAL REGULATORY PROTEIN"/>
    <property type="match status" value="1"/>
</dbReference>
<evidence type="ECO:0000313" key="2">
    <source>
        <dbReference type="EMBL" id="GGE08583.1"/>
    </source>
</evidence>
<accession>A0A917E655</accession>
<dbReference type="EMBL" id="BMJM01000004">
    <property type="protein sequence ID" value="GGE08583.1"/>
    <property type="molecule type" value="Genomic_DNA"/>
</dbReference>
<dbReference type="SMART" id="SM00347">
    <property type="entry name" value="HTH_MARR"/>
    <property type="match status" value="1"/>
</dbReference>
<evidence type="ECO:0000259" key="1">
    <source>
        <dbReference type="PROSITE" id="PS50995"/>
    </source>
</evidence>
<dbReference type="Proteomes" id="UP000635071">
    <property type="component" value="Unassembled WGS sequence"/>
</dbReference>
<dbReference type="Pfam" id="PF12802">
    <property type="entry name" value="MarR_2"/>
    <property type="match status" value="1"/>
</dbReference>
<dbReference type="AlphaFoldDB" id="A0A917E655"/>
<proteinExistence type="predicted"/>
<dbReference type="Gene3D" id="1.10.10.10">
    <property type="entry name" value="Winged helix-like DNA-binding domain superfamily/Winged helix DNA-binding domain"/>
    <property type="match status" value="1"/>
</dbReference>
<dbReference type="SUPFAM" id="SSF46785">
    <property type="entry name" value="Winged helix' DNA-binding domain"/>
    <property type="match status" value="1"/>
</dbReference>
<evidence type="ECO:0000313" key="3">
    <source>
        <dbReference type="Proteomes" id="UP000635071"/>
    </source>
</evidence>
<dbReference type="GO" id="GO:0006950">
    <property type="term" value="P:response to stress"/>
    <property type="evidence" value="ECO:0007669"/>
    <property type="project" value="TreeGrafter"/>
</dbReference>
<reference evidence="2" key="1">
    <citation type="journal article" date="2014" name="Int. J. Syst. Evol. Microbiol.">
        <title>Complete genome sequence of Corynebacterium casei LMG S-19264T (=DSM 44701T), isolated from a smear-ripened cheese.</title>
        <authorList>
            <consortium name="US DOE Joint Genome Institute (JGI-PGF)"/>
            <person name="Walter F."/>
            <person name="Albersmeier A."/>
            <person name="Kalinowski J."/>
            <person name="Ruckert C."/>
        </authorList>
    </citation>
    <scope>NUCLEOTIDE SEQUENCE</scope>
    <source>
        <strain evidence="2">CGMCC 1.15519</strain>
    </source>
</reference>
<dbReference type="PROSITE" id="PS50995">
    <property type="entry name" value="HTH_MARR_2"/>
    <property type="match status" value="1"/>
</dbReference>
<protein>
    <recommendedName>
        <fullName evidence="1">HTH marR-type domain-containing protein</fullName>
    </recommendedName>
</protein>
<dbReference type="InterPro" id="IPR039422">
    <property type="entry name" value="MarR/SlyA-like"/>
</dbReference>
<dbReference type="InterPro" id="IPR036390">
    <property type="entry name" value="WH_DNA-bd_sf"/>
</dbReference>
<gene>
    <name evidence="2" type="ORF">GCM10011529_13790</name>
</gene>
<name>A0A917E655_9SPHN</name>